<reference evidence="3 4" key="1">
    <citation type="journal article" date="2016" name="C (Basel)">
        <title>Selective Growth of and Electricity Production by Marine Exoelectrogenic Bacteria in Self-Aggregated Hydrogel of Microbially Reduced Graphene Oxide.</title>
        <authorList>
            <person name="Yoshida N."/>
            <person name="Goto Y."/>
            <person name="Miyata Y."/>
        </authorList>
    </citation>
    <scope>NUCLEOTIDE SEQUENCE [LARGE SCALE GENOMIC DNA]</scope>
    <source>
        <strain evidence="3 4">NIT-T3</strain>
    </source>
</reference>
<dbReference type="PIRSF" id="PIRSF006092">
    <property type="entry name" value="GreA_GreB"/>
    <property type="match status" value="1"/>
</dbReference>
<dbReference type="InterPro" id="IPR036953">
    <property type="entry name" value="GreA/GreB_C_sf"/>
</dbReference>
<proteinExistence type="predicted"/>
<evidence type="ECO:0000259" key="2">
    <source>
        <dbReference type="Pfam" id="PF14760"/>
    </source>
</evidence>
<evidence type="ECO:0000313" key="3">
    <source>
        <dbReference type="EMBL" id="BCR04887.1"/>
    </source>
</evidence>
<dbReference type="Pfam" id="PF01272">
    <property type="entry name" value="GreA_GreB"/>
    <property type="match status" value="1"/>
</dbReference>
<dbReference type="PROSITE" id="PS00830">
    <property type="entry name" value="GREAB_2"/>
    <property type="match status" value="1"/>
</dbReference>
<sequence>MNARTIYITETDHQKLEEYIDAAKRSGRNGRDKLTELEEELENCSIVSPREIPPDVVTLNSRFRFRDLANGEEKIVTLVFPGSADLSEGRISVTSPVGTAILGYAVGDVIEWKVLAGKKTIRIEEVIYQPEAAGDYHR</sequence>
<dbReference type="NCBIfam" id="NF004396">
    <property type="entry name" value="PRK05753.1"/>
    <property type="match status" value="1"/>
</dbReference>
<dbReference type="Gene3D" id="3.10.50.30">
    <property type="entry name" value="Transcription elongation factor, GreA/GreB, C-terminal domain"/>
    <property type="match status" value="1"/>
</dbReference>
<dbReference type="RefSeq" id="WP_221252328.1">
    <property type="nucleotide sequence ID" value="NZ_AP024355.1"/>
</dbReference>
<dbReference type="Proteomes" id="UP001319827">
    <property type="component" value="Chromosome"/>
</dbReference>
<dbReference type="SUPFAM" id="SSF54534">
    <property type="entry name" value="FKBP-like"/>
    <property type="match status" value="1"/>
</dbReference>
<evidence type="ECO:0000259" key="1">
    <source>
        <dbReference type="Pfam" id="PF01272"/>
    </source>
</evidence>
<feature type="domain" description="Regulator of nucleoside diphosphate kinase N-terminal" evidence="2">
    <location>
        <begin position="4"/>
        <end position="44"/>
    </location>
</feature>
<dbReference type="EMBL" id="AP024355">
    <property type="protein sequence ID" value="BCR04887.1"/>
    <property type="molecule type" value="Genomic_DNA"/>
</dbReference>
<dbReference type="PANTHER" id="PTHR30437:SF5">
    <property type="entry name" value="REGULATOR OF NUCLEOSIDE DIPHOSPHATE KINASE"/>
    <property type="match status" value="1"/>
</dbReference>
<evidence type="ECO:0000313" key="4">
    <source>
        <dbReference type="Proteomes" id="UP001319827"/>
    </source>
</evidence>
<dbReference type="InterPro" id="IPR029462">
    <property type="entry name" value="Rnk_N"/>
</dbReference>
<dbReference type="InterPro" id="IPR001437">
    <property type="entry name" value="Tscrpt_elong_fac_GreA/B_C"/>
</dbReference>
<protein>
    <submittedName>
        <fullName evidence="3">RNA polymerase-binding protein Rnk</fullName>
    </submittedName>
</protein>
<organism evidence="3 4">
    <name type="scientific">Desulfuromonas versatilis</name>
    <dbReference type="NCBI Taxonomy" id="2802975"/>
    <lineage>
        <taxon>Bacteria</taxon>
        <taxon>Pseudomonadati</taxon>
        <taxon>Thermodesulfobacteriota</taxon>
        <taxon>Desulfuromonadia</taxon>
        <taxon>Desulfuromonadales</taxon>
        <taxon>Desulfuromonadaceae</taxon>
        <taxon>Desulfuromonas</taxon>
    </lineage>
</organism>
<reference evidence="3 4" key="2">
    <citation type="journal article" date="2021" name="Int. J. Syst. Evol. Microbiol.">
        <title>Isolation and Polyphasic Characterization of Desulfuromonas versatilis sp. Nov., an Electrogenic Bacteria Capable of Versatile Metabolism Isolated from a Graphene Oxide-Reducing Enrichment Culture.</title>
        <authorList>
            <person name="Xie L."/>
            <person name="Yoshida N."/>
            <person name="Ishii S."/>
            <person name="Meng L."/>
        </authorList>
    </citation>
    <scope>NUCLEOTIDE SEQUENCE [LARGE SCALE GENOMIC DNA]</scope>
    <source>
        <strain evidence="3 4">NIT-T3</strain>
    </source>
</reference>
<keyword evidence="4" id="KW-1185">Reference proteome</keyword>
<gene>
    <name evidence="3" type="primary">rnk-1_2</name>
    <name evidence="3" type="ORF">DESUT3_19560</name>
</gene>
<dbReference type="PANTHER" id="PTHR30437">
    <property type="entry name" value="TRANSCRIPTION ELONGATION FACTOR GREA"/>
    <property type="match status" value="1"/>
</dbReference>
<feature type="domain" description="Transcription elongation factor GreA/GreB C-terminal" evidence="1">
    <location>
        <begin position="53"/>
        <end position="128"/>
    </location>
</feature>
<dbReference type="InterPro" id="IPR023459">
    <property type="entry name" value="Tscrpt_elong_fac_GreA/B_fam"/>
</dbReference>
<accession>A0ABN6DXZ5</accession>
<dbReference type="Pfam" id="PF14760">
    <property type="entry name" value="Rnk_N"/>
    <property type="match status" value="1"/>
</dbReference>
<dbReference type="InterPro" id="IPR018151">
    <property type="entry name" value="TF_GreA/GreB_CS"/>
</dbReference>
<name>A0ABN6DXZ5_9BACT</name>